<evidence type="ECO:0000313" key="4">
    <source>
        <dbReference type="Proteomes" id="UP001159363"/>
    </source>
</evidence>
<feature type="compositionally biased region" description="Polar residues" evidence="1">
    <location>
        <begin position="624"/>
        <end position="649"/>
    </location>
</feature>
<dbReference type="EMBL" id="JARBHB010000013">
    <property type="protein sequence ID" value="KAJ8869618.1"/>
    <property type="molecule type" value="Genomic_DNA"/>
</dbReference>
<sequence>MKLRVLQKNSTAAQLGQSIQTMASQLLASHLLDDDSMVEADIGTPPKIKSQLEQKYKQSGDGHGVAVPVIIEEGEDVEKTIEKMDRVGPGRIPPPVVINKTSIVHSTSRPQSSTPSDGFSTWILLSGSNTTSHPAVNKKNKPSFITTTKPITTRHEQNKLSSFSPYKKPTITPMSTSTITPSVTRPSTYFTRIVTSNPPPQKMTSKPVSSESNHTYSQVNVTTAKPLLPTLTRRPNPAPVNKLKNQTRLEAMALSARRKPTTTSTTTTNKPQVTDSPYKEEVAVSVTPEPTEDSTGPAPEEANATTKRTRRPGSSEKKKRKKNKNRHRQPTKQPDELHELESKITDEDANVSDVAATKERPLSTRIYNYLAREVMPSVGVGLLGLVFTAGLAGLIMYPFGGGAARKSYEELQTSQGAYYGYNSEVDREGGMSDAEAFGKVLAGMKDDQMSSYNNVGGVSTVYGSHQETRYGDAASRYAGGRVDSSQESGYSHGETKQNFGSSQSAQNEKFGEDYSRNKYPQTFPVYNNRGIRYRQVGIGSSYPVNHQVPETQEVTLEDKITPVALNNDRLLATSKTPSVQRGPLPQQKIEHGPRSLNRRRRDVIPDNNEIDNEIVPSIKDENKNSTMNSTITPTNISEIDRSTSSSTTVLPAEKPKNITGSNETSEENMIGVSDLQDVLEMETTTDIGTSEETTFIPATVLSEDVFSSGVVTEESDVTFNTSATKPPEPFSLFGLVRQLIQFKVQLGLNLLRNSSAAFTRYLDQVQKRMSASYRNNVKRSANIQEIRNRTMLRRIASRNV</sequence>
<organism evidence="3 4">
    <name type="scientific">Dryococelus australis</name>
    <dbReference type="NCBI Taxonomy" id="614101"/>
    <lineage>
        <taxon>Eukaryota</taxon>
        <taxon>Metazoa</taxon>
        <taxon>Ecdysozoa</taxon>
        <taxon>Arthropoda</taxon>
        <taxon>Hexapoda</taxon>
        <taxon>Insecta</taxon>
        <taxon>Pterygota</taxon>
        <taxon>Neoptera</taxon>
        <taxon>Polyneoptera</taxon>
        <taxon>Phasmatodea</taxon>
        <taxon>Verophasmatodea</taxon>
        <taxon>Anareolatae</taxon>
        <taxon>Phasmatidae</taxon>
        <taxon>Eurycanthinae</taxon>
        <taxon>Dryococelus</taxon>
    </lineage>
</organism>
<feature type="transmembrane region" description="Helical" evidence="2">
    <location>
        <begin position="374"/>
        <end position="397"/>
    </location>
</feature>
<feature type="region of interest" description="Disordered" evidence="1">
    <location>
        <begin position="479"/>
        <end position="521"/>
    </location>
</feature>
<feature type="compositionally biased region" description="Low complexity" evidence="1">
    <location>
        <begin position="169"/>
        <end position="184"/>
    </location>
</feature>
<evidence type="ECO:0000256" key="1">
    <source>
        <dbReference type="SAM" id="MobiDB-lite"/>
    </source>
</evidence>
<accession>A0ABQ9GB18</accession>
<feature type="region of interest" description="Disordered" evidence="1">
    <location>
        <begin position="253"/>
        <end position="348"/>
    </location>
</feature>
<protein>
    <submittedName>
        <fullName evidence="3">Uncharacterized protein</fullName>
    </submittedName>
</protein>
<name>A0ABQ9GB18_9NEOP</name>
<feature type="compositionally biased region" description="Basic residues" evidence="1">
    <location>
        <begin position="307"/>
        <end position="330"/>
    </location>
</feature>
<feature type="compositionally biased region" description="Polar residues" evidence="1">
    <location>
        <begin position="185"/>
        <end position="217"/>
    </location>
</feature>
<feature type="region of interest" description="Disordered" evidence="1">
    <location>
        <begin position="575"/>
        <end position="594"/>
    </location>
</feature>
<comment type="caution">
    <text evidence="3">The sequence shown here is derived from an EMBL/GenBank/DDBJ whole genome shotgun (WGS) entry which is preliminary data.</text>
</comment>
<proteinExistence type="predicted"/>
<evidence type="ECO:0000313" key="3">
    <source>
        <dbReference type="EMBL" id="KAJ8869618.1"/>
    </source>
</evidence>
<dbReference type="Proteomes" id="UP001159363">
    <property type="component" value="Chromosome 12"/>
</dbReference>
<feature type="compositionally biased region" description="Basic and acidic residues" evidence="1">
    <location>
        <begin position="333"/>
        <end position="346"/>
    </location>
</feature>
<keyword evidence="2" id="KW-1133">Transmembrane helix</keyword>
<feature type="compositionally biased region" description="Polar residues" evidence="1">
    <location>
        <begin position="496"/>
        <end position="507"/>
    </location>
</feature>
<keyword evidence="2" id="KW-0812">Transmembrane</keyword>
<keyword evidence="2" id="KW-0472">Membrane</keyword>
<feature type="region of interest" description="Disordered" evidence="1">
    <location>
        <begin position="154"/>
        <end position="217"/>
    </location>
</feature>
<reference evidence="3 4" key="1">
    <citation type="submission" date="2023-02" db="EMBL/GenBank/DDBJ databases">
        <title>LHISI_Scaffold_Assembly.</title>
        <authorList>
            <person name="Stuart O.P."/>
            <person name="Cleave R."/>
            <person name="Magrath M.J.L."/>
            <person name="Mikheyev A.S."/>
        </authorList>
    </citation>
    <scope>NUCLEOTIDE SEQUENCE [LARGE SCALE GENOMIC DNA]</scope>
    <source>
        <strain evidence="3">Daus_M_001</strain>
        <tissue evidence="3">Leg muscle</tissue>
    </source>
</reference>
<gene>
    <name evidence="3" type="ORF">PR048_028610</name>
</gene>
<feature type="region of interest" description="Disordered" evidence="1">
    <location>
        <begin position="620"/>
        <end position="665"/>
    </location>
</feature>
<keyword evidence="4" id="KW-1185">Reference proteome</keyword>
<evidence type="ECO:0000256" key="2">
    <source>
        <dbReference type="SAM" id="Phobius"/>
    </source>
</evidence>